<accession>A0A1G6JRN1</accession>
<dbReference type="CDD" id="cd05333">
    <property type="entry name" value="BKR_SDR_c"/>
    <property type="match status" value="1"/>
</dbReference>
<dbReference type="InterPro" id="IPR057326">
    <property type="entry name" value="KR_dom"/>
</dbReference>
<dbReference type="PANTHER" id="PTHR42879:SF2">
    <property type="entry name" value="3-OXOACYL-[ACYL-CARRIER-PROTEIN] REDUCTASE FABG"/>
    <property type="match status" value="1"/>
</dbReference>
<evidence type="ECO:0000313" key="5">
    <source>
        <dbReference type="EMBL" id="SDC21085.1"/>
    </source>
</evidence>
<dbReference type="InterPro" id="IPR050259">
    <property type="entry name" value="SDR"/>
</dbReference>
<dbReference type="AlphaFoldDB" id="A0A1G6JRN1"/>
<dbReference type="EMBL" id="FMYO01000004">
    <property type="protein sequence ID" value="SDC21085.1"/>
    <property type="molecule type" value="Genomic_DNA"/>
</dbReference>
<comment type="similarity">
    <text evidence="1 3">Belongs to the short-chain dehydrogenases/reductases (SDR) family.</text>
</comment>
<dbReference type="InterPro" id="IPR036291">
    <property type="entry name" value="NAD(P)-bd_dom_sf"/>
</dbReference>
<dbReference type="PANTHER" id="PTHR42879">
    <property type="entry name" value="3-OXOACYL-(ACYL-CARRIER-PROTEIN) REDUCTASE"/>
    <property type="match status" value="1"/>
</dbReference>
<protein>
    <submittedName>
        <fullName evidence="5">3-oxoacyl-[acyl-carrier-protein] reductase</fullName>
    </submittedName>
</protein>
<dbReference type="OrthoDB" id="9804774at2"/>
<dbReference type="Proteomes" id="UP000243468">
    <property type="component" value="Unassembled WGS sequence"/>
</dbReference>
<dbReference type="PRINTS" id="PR00080">
    <property type="entry name" value="SDRFAMILY"/>
</dbReference>
<dbReference type="InterPro" id="IPR020904">
    <property type="entry name" value="Sc_DH/Rdtase_CS"/>
</dbReference>
<dbReference type="NCBIfam" id="NF009466">
    <property type="entry name" value="PRK12826.1-2"/>
    <property type="match status" value="1"/>
</dbReference>
<dbReference type="PROSITE" id="PS00061">
    <property type="entry name" value="ADH_SHORT"/>
    <property type="match status" value="1"/>
</dbReference>
<evidence type="ECO:0000256" key="3">
    <source>
        <dbReference type="RuleBase" id="RU000363"/>
    </source>
</evidence>
<organism evidence="5 6">
    <name type="scientific">Acinetobacter kookii</name>
    <dbReference type="NCBI Taxonomy" id="1226327"/>
    <lineage>
        <taxon>Bacteria</taxon>
        <taxon>Pseudomonadati</taxon>
        <taxon>Pseudomonadota</taxon>
        <taxon>Gammaproteobacteria</taxon>
        <taxon>Moraxellales</taxon>
        <taxon>Moraxellaceae</taxon>
        <taxon>Acinetobacter</taxon>
    </lineage>
</organism>
<dbReference type="FunFam" id="3.40.50.720:FF:000173">
    <property type="entry name" value="3-oxoacyl-[acyl-carrier protein] reductase"/>
    <property type="match status" value="1"/>
</dbReference>
<reference evidence="6" key="1">
    <citation type="submission" date="2016-09" db="EMBL/GenBank/DDBJ databases">
        <authorList>
            <person name="Varghese N."/>
            <person name="Submissions S."/>
        </authorList>
    </citation>
    <scope>NUCLEOTIDE SEQUENCE [LARGE SCALE GENOMIC DNA]</scope>
    <source>
        <strain evidence="6">ANC 4667</strain>
    </source>
</reference>
<dbReference type="PRINTS" id="PR00081">
    <property type="entry name" value="GDHRDH"/>
</dbReference>
<gene>
    <name evidence="5" type="ORF">SAMN05421732_10440</name>
</gene>
<evidence type="ECO:0000259" key="4">
    <source>
        <dbReference type="SMART" id="SM00822"/>
    </source>
</evidence>
<feature type="domain" description="Ketoreductase" evidence="4">
    <location>
        <begin position="5"/>
        <end position="190"/>
    </location>
</feature>
<dbReference type="GO" id="GO:0005737">
    <property type="term" value="C:cytoplasm"/>
    <property type="evidence" value="ECO:0007669"/>
    <property type="project" value="InterPro"/>
</dbReference>
<sequence length="248" mass="27183">MSERKVAFVTGALGGIGSEICRQLVKANYKVIATVVPREEDREKQWLKSEGFQQEDVRFVLTDLTHHADATSAIEDAIQAEGRVDVLVNNAGITRDATFKKMSFEQWSQVIDTNLKTLFTVTHPVFNQMLEQKQGRIVNISSVNGLKGQFGQANYSAAKAGMIGFTKALAQEGARSNVCVNVVAPGYTATPMVTAMREEVVKSIEDQIPLQRLAQPEEIAAAVMYLVGEYGTYITGETLSINGGLYMQ</sequence>
<dbReference type="GO" id="GO:0018454">
    <property type="term" value="F:acetoacetyl-CoA reductase activity"/>
    <property type="evidence" value="ECO:0007669"/>
    <property type="project" value="InterPro"/>
</dbReference>
<keyword evidence="2" id="KW-0560">Oxidoreductase</keyword>
<dbReference type="InterPro" id="IPR011283">
    <property type="entry name" value="Acetoacetyl-CoA_reductase"/>
</dbReference>
<evidence type="ECO:0000313" key="6">
    <source>
        <dbReference type="Proteomes" id="UP000243468"/>
    </source>
</evidence>
<keyword evidence="6" id="KW-1185">Reference proteome</keyword>
<dbReference type="RefSeq" id="WP_092819548.1">
    <property type="nucleotide sequence ID" value="NZ_BAABKJ010000010.1"/>
</dbReference>
<dbReference type="STRING" id="1226327.SAMN05421732_10440"/>
<name>A0A1G6JRN1_9GAMM</name>
<dbReference type="SMART" id="SM00822">
    <property type="entry name" value="PKS_KR"/>
    <property type="match status" value="1"/>
</dbReference>
<proteinExistence type="inferred from homology"/>
<dbReference type="Pfam" id="PF00106">
    <property type="entry name" value="adh_short"/>
    <property type="match status" value="1"/>
</dbReference>
<evidence type="ECO:0000256" key="1">
    <source>
        <dbReference type="ARBA" id="ARBA00006484"/>
    </source>
</evidence>
<dbReference type="NCBIfam" id="NF009464">
    <property type="entry name" value="PRK12824.1"/>
    <property type="match status" value="1"/>
</dbReference>
<dbReference type="NCBIfam" id="TIGR01829">
    <property type="entry name" value="AcAcCoA_reduct"/>
    <property type="match status" value="1"/>
</dbReference>
<dbReference type="GO" id="GO:0032787">
    <property type="term" value="P:monocarboxylic acid metabolic process"/>
    <property type="evidence" value="ECO:0007669"/>
    <property type="project" value="UniProtKB-ARBA"/>
</dbReference>
<dbReference type="GO" id="GO:0042619">
    <property type="term" value="P:poly-hydroxybutyrate biosynthetic process"/>
    <property type="evidence" value="ECO:0007669"/>
    <property type="project" value="InterPro"/>
</dbReference>
<dbReference type="InterPro" id="IPR002347">
    <property type="entry name" value="SDR_fam"/>
</dbReference>
<dbReference type="Gene3D" id="3.40.50.720">
    <property type="entry name" value="NAD(P)-binding Rossmann-like Domain"/>
    <property type="match status" value="1"/>
</dbReference>
<evidence type="ECO:0000256" key="2">
    <source>
        <dbReference type="ARBA" id="ARBA00023002"/>
    </source>
</evidence>
<dbReference type="SUPFAM" id="SSF51735">
    <property type="entry name" value="NAD(P)-binding Rossmann-fold domains"/>
    <property type="match status" value="1"/>
</dbReference>